<accession>A0ABQ8TMT4</accession>
<name>A0ABQ8TMT4_PERAM</name>
<sequence length="91" mass="10611">MAGLSDTMFEFGHQKSKMLTKTWHIDWTFSGQQMEHMLKCTHENFTVDTQGILLLQEKFTKRRAQESNPGPPDPEASMLSMLTNRPRRQSR</sequence>
<evidence type="ECO:0000313" key="2">
    <source>
        <dbReference type="EMBL" id="KAJ4446700.1"/>
    </source>
</evidence>
<dbReference type="EMBL" id="JAJSOF020000009">
    <property type="protein sequence ID" value="KAJ4446700.1"/>
    <property type="molecule type" value="Genomic_DNA"/>
</dbReference>
<comment type="caution">
    <text evidence="2">The sequence shown here is derived from an EMBL/GenBank/DDBJ whole genome shotgun (WGS) entry which is preliminary data.</text>
</comment>
<dbReference type="Proteomes" id="UP001148838">
    <property type="component" value="Unassembled WGS sequence"/>
</dbReference>
<proteinExistence type="predicted"/>
<gene>
    <name evidence="2" type="ORF">ANN_13397</name>
</gene>
<keyword evidence="3" id="KW-1185">Reference proteome</keyword>
<reference evidence="2 3" key="1">
    <citation type="journal article" date="2022" name="Allergy">
        <title>Genome assembly and annotation of Periplaneta americana reveal a comprehensive cockroach allergen profile.</title>
        <authorList>
            <person name="Wang L."/>
            <person name="Xiong Q."/>
            <person name="Saelim N."/>
            <person name="Wang L."/>
            <person name="Nong W."/>
            <person name="Wan A.T."/>
            <person name="Shi M."/>
            <person name="Liu X."/>
            <person name="Cao Q."/>
            <person name="Hui J.H.L."/>
            <person name="Sookrung N."/>
            <person name="Leung T.F."/>
            <person name="Tungtrongchitr A."/>
            <person name="Tsui S.K.W."/>
        </authorList>
    </citation>
    <scope>NUCLEOTIDE SEQUENCE [LARGE SCALE GENOMIC DNA]</scope>
    <source>
        <strain evidence="2">PWHHKU_190912</strain>
    </source>
</reference>
<feature type="region of interest" description="Disordered" evidence="1">
    <location>
        <begin position="61"/>
        <end position="91"/>
    </location>
</feature>
<organism evidence="2 3">
    <name type="scientific">Periplaneta americana</name>
    <name type="common">American cockroach</name>
    <name type="synonym">Blatta americana</name>
    <dbReference type="NCBI Taxonomy" id="6978"/>
    <lineage>
        <taxon>Eukaryota</taxon>
        <taxon>Metazoa</taxon>
        <taxon>Ecdysozoa</taxon>
        <taxon>Arthropoda</taxon>
        <taxon>Hexapoda</taxon>
        <taxon>Insecta</taxon>
        <taxon>Pterygota</taxon>
        <taxon>Neoptera</taxon>
        <taxon>Polyneoptera</taxon>
        <taxon>Dictyoptera</taxon>
        <taxon>Blattodea</taxon>
        <taxon>Blattoidea</taxon>
        <taxon>Blattidae</taxon>
        <taxon>Blattinae</taxon>
        <taxon>Periplaneta</taxon>
    </lineage>
</organism>
<evidence type="ECO:0000313" key="3">
    <source>
        <dbReference type="Proteomes" id="UP001148838"/>
    </source>
</evidence>
<protein>
    <submittedName>
        <fullName evidence="2">Uncharacterized protein</fullName>
    </submittedName>
</protein>
<evidence type="ECO:0000256" key="1">
    <source>
        <dbReference type="SAM" id="MobiDB-lite"/>
    </source>
</evidence>